<dbReference type="GO" id="GO:0030170">
    <property type="term" value="F:pyridoxal phosphate binding"/>
    <property type="evidence" value="ECO:0007669"/>
    <property type="project" value="UniProtKB-UniRule"/>
</dbReference>
<evidence type="ECO:0000256" key="3">
    <source>
        <dbReference type="ARBA" id="ARBA00023150"/>
    </source>
</evidence>
<organism evidence="6 7">
    <name type="scientific">Phyllotreta striolata</name>
    <name type="common">Striped flea beetle</name>
    <name type="synonym">Crioceris striolata</name>
    <dbReference type="NCBI Taxonomy" id="444603"/>
    <lineage>
        <taxon>Eukaryota</taxon>
        <taxon>Metazoa</taxon>
        <taxon>Ecdysozoa</taxon>
        <taxon>Arthropoda</taxon>
        <taxon>Hexapoda</taxon>
        <taxon>Insecta</taxon>
        <taxon>Pterygota</taxon>
        <taxon>Neoptera</taxon>
        <taxon>Endopterygota</taxon>
        <taxon>Coleoptera</taxon>
        <taxon>Polyphaga</taxon>
        <taxon>Cucujiformia</taxon>
        <taxon>Chrysomeloidea</taxon>
        <taxon>Chrysomelidae</taxon>
        <taxon>Galerucinae</taxon>
        <taxon>Alticini</taxon>
        <taxon>Phyllotreta</taxon>
    </lineage>
</organism>
<dbReference type="GO" id="GO:0008265">
    <property type="term" value="F:molybdenum cofactor sulfurtransferase activity"/>
    <property type="evidence" value="ECO:0007669"/>
    <property type="project" value="UniProtKB-UniRule"/>
</dbReference>
<comment type="function">
    <text evidence="4">Sulfurates the molybdenum cofactor. Sulfation of molybdenum is essential for xanthine dehydrogenase (XDH) and aldehyde oxidase (ADO) enzymes in which molybdenum cofactor is liganded by 1 oxygen and 1 sulfur atom in active form.</text>
</comment>
<sequence>MDEFIKYEPVYTKQLEINIDEEFKRAKGVCYLDHAGATLYSEKQMEMIFSDLRDNIYANPHSLHASSKLTEDHVDLIRYRILQHFQTTSDEYSIIFTSGATESLRVVAETFDYGNIQRGNFVYLQNNHTSVLGMRGYSKNCKELKTDEAFQYLSKNYEPTENYNENFNNLFAYPAQCNFSGTKYPLEWIEKIQKGALNAFINTASPNWYVLLDAACFLSHEILNLSIYKPDFVAVSFYKIFGYPTGLGALLVRKSSEGVLKKRYFGGGTVLMATSAQNVTMPRKILSERFEDGTIPFLGVLSLKHGFDTLTRLKLTFTDISKHTFNLARYVYRSLLSLHHSNGRPVAVLFHDTTFENPEHQGHIVNFNLLRENGEHVGYSEVLQLANLHGIQLRTGCHCNPGGCQRFLKLLASDVIKHFNSGHVCGDQRDLIDGQPTGTVRISFGYMSTKEDADKFLNLIENCFVSKPIVRKIPDNYGTIQQNYRELFHGINDKTNNNEPNSIIKTIPAIKNPSIREENIYQPGNAVATLQQIILYPIKSCGAFSVSHSWKVTKKGLKFDREWMVVNAAGVCLTQKQNKKMCLIKPVINSKTNTLTLRFRGKRDVEINIDDAVTGKETYLCQSKVCGDRVVGWDCGDAVSDWLSENLEAPGLRLLRQFEPDEEDLQLSFANQAQYLLINSTSVEWLRNQVPEGELDEDLESTISRFRPNLVARFSQPFEENGIKEILIGDLSFKFFGNCTRCQMICIDQKTGGISKEPLMSLSKAFKGKINFGIYLNRESSVEEGTIVVGASITEKDGTSL</sequence>
<dbReference type="EMBL" id="OU900100">
    <property type="protein sequence ID" value="CAG9863641.1"/>
    <property type="molecule type" value="Genomic_DNA"/>
</dbReference>
<comment type="similarity">
    <text evidence="4">Belongs to the class-V pyridoxal-phosphate-dependent aminotransferase family. MOCOS subfamily.</text>
</comment>
<dbReference type="GO" id="GO:0006777">
    <property type="term" value="P:Mo-molybdopterin cofactor biosynthetic process"/>
    <property type="evidence" value="ECO:0007669"/>
    <property type="project" value="UniProtKB-UniRule"/>
</dbReference>
<dbReference type="EC" id="2.8.1.9" evidence="4"/>
<comment type="cofactor">
    <cofactor evidence="4">
        <name>pyridoxal 5'-phosphate</name>
        <dbReference type="ChEBI" id="CHEBI:597326"/>
    </cofactor>
</comment>
<dbReference type="InterPro" id="IPR028886">
    <property type="entry name" value="MoCo_sulfurase"/>
</dbReference>
<evidence type="ECO:0000256" key="4">
    <source>
        <dbReference type="HAMAP-Rule" id="MF_03050"/>
    </source>
</evidence>
<dbReference type="SUPFAM" id="SSF53383">
    <property type="entry name" value="PLP-dependent transferases"/>
    <property type="match status" value="1"/>
</dbReference>
<dbReference type="PANTHER" id="PTHR14237:SF80">
    <property type="entry name" value="MOLYBDENUM COFACTOR SULFURASE"/>
    <property type="match status" value="1"/>
</dbReference>
<keyword evidence="1 4" id="KW-0808">Transferase</keyword>
<dbReference type="InterPro" id="IPR005303">
    <property type="entry name" value="MOCOS_middle"/>
</dbReference>
<gene>
    <name evidence="4" type="primary">mal</name>
    <name evidence="6" type="ORF">PHYEVI_LOCUS9927</name>
</gene>
<dbReference type="Proteomes" id="UP001153712">
    <property type="component" value="Chromosome 7"/>
</dbReference>
<dbReference type="Pfam" id="PF00266">
    <property type="entry name" value="Aminotran_5"/>
    <property type="match status" value="1"/>
</dbReference>
<dbReference type="AlphaFoldDB" id="A0A9N9TZD9"/>
<dbReference type="PANTHER" id="PTHR14237">
    <property type="entry name" value="MOLYBDOPTERIN COFACTOR SULFURASE MOSC"/>
    <property type="match status" value="1"/>
</dbReference>
<feature type="modified residue" description="N6-(pyridoxal phosphate)lysine" evidence="4">
    <location>
        <position position="239"/>
    </location>
</feature>
<evidence type="ECO:0000259" key="5">
    <source>
        <dbReference type="PROSITE" id="PS51340"/>
    </source>
</evidence>
<keyword evidence="3 4" id="KW-0501">Molybdenum cofactor biosynthesis</keyword>
<evidence type="ECO:0000313" key="7">
    <source>
        <dbReference type="Proteomes" id="UP001153712"/>
    </source>
</evidence>
<dbReference type="Gene3D" id="3.90.1150.10">
    <property type="entry name" value="Aspartate Aminotransferase, domain 1"/>
    <property type="match status" value="1"/>
</dbReference>
<feature type="domain" description="MOSC" evidence="5">
    <location>
        <begin position="652"/>
        <end position="796"/>
    </location>
</feature>
<dbReference type="InterPro" id="IPR015424">
    <property type="entry name" value="PyrdxlP-dep_Trfase"/>
</dbReference>
<evidence type="ECO:0000313" key="6">
    <source>
        <dbReference type="EMBL" id="CAG9863641.1"/>
    </source>
</evidence>
<reference evidence="6" key="1">
    <citation type="submission" date="2022-01" db="EMBL/GenBank/DDBJ databases">
        <authorList>
            <person name="King R."/>
        </authorList>
    </citation>
    <scope>NUCLEOTIDE SEQUENCE</scope>
</reference>
<feature type="active site" evidence="4">
    <location>
        <position position="399"/>
    </location>
</feature>
<name>A0A9N9TZD9_PHYSR</name>
<protein>
    <recommendedName>
        <fullName evidence="4">Molybdenum cofactor sulfurase</fullName>
        <shortName evidence="4">MCS</shortName>
        <shortName evidence="4">MOS</shortName>
        <shortName evidence="4">MoCo sulfurase</shortName>
        <ecNumber evidence="4">2.8.1.9</ecNumber>
    </recommendedName>
    <alternativeName>
        <fullName evidence="4">Molybdenum cofactor sulfurtransferase</fullName>
    </alternativeName>
    <alternativeName>
        <fullName evidence="4">Protein maroon-like</fullName>
        <shortName evidence="4">Ma-l</shortName>
    </alternativeName>
</protein>
<dbReference type="InterPro" id="IPR015422">
    <property type="entry name" value="PyrdxlP-dep_Trfase_small"/>
</dbReference>
<dbReference type="HAMAP" id="MF_03050">
    <property type="entry name" value="MOCOS"/>
    <property type="match status" value="1"/>
</dbReference>
<keyword evidence="7" id="KW-1185">Reference proteome</keyword>
<dbReference type="Pfam" id="PF03473">
    <property type="entry name" value="MOSC"/>
    <property type="match status" value="1"/>
</dbReference>
<keyword evidence="2 4" id="KW-0663">Pyridoxal phosphate</keyword>
<dbReference type="GO" id="GO:0016829">
    <property type="term" value="F:lyase activity"/>
    <property type="evidence" value="ECO:0007669"/>
    <property type="project" value="UniProtKB-UniRule"/>
</dbReference>
<comment type="catalytic activity">
    <reaction evidence="4">
        <text>Mo-molybdopterin + L-cysteine + AH2 = thio-Mo-molybdopterin + L-alanine + A + H2O</text>
        <dbReference type="Rhea" id="RHEA:42636"/>
        <dbReference type="ChEBI" id="CHEBI:13193"/>
        <dbReference type="ChEBI" id="CHEBI:15377"/>
        <dbReference type="ChEBI" id="CHEBI:17499"/>
        <dbReference type="ChEBI" id="CHEBI:35235"/>
        <dbReference type="ChEBI" id="CHEBI:57972"/>
        <dbReference type="ChEBI" id="CHEBI:71302"/>
        <dbReference type="ChEBI" id="CHEBI:82685"/>
        <dbReference type="EC" id="2.8.1.9"/>
    </reaction>
</comment>
<dbReference type="Pfam" id="PF03476">
    <property type="entry name" value="MOSC_N"/>
    <property type="match status" value="1"/>
</dbReference>
<dbReference type="Gene3D" id="3.40.640.10">
    <property type="entry name" value="Type I PLP-dependent aspartate aminotransferase-like (Major domain)"/>
    <property type="match status" value="1"/>
</dbReference>
<dbReference type="SUPFAM" id="SSF141673">
    <property type="entry name" value="MOSC N-terminal domain-like"/>
    <property type="match status" value="1"/>
</dbReference>
<proteinExistence type="inferred from homology"/>
<dbReference type="PROSITE" id="PS51340">
    <property type="entry name" value="MOSC"/>
    <property type="match status" value="1"/>
</dbReference>
<dbReference type="InterPro" id="IPR005302">
    <property type="entry name" value="MoCF_Sase_C"/>
</dbReference>
<dbReference type="InterPro" id="IPR015421">
    <property type="entry name" value="PyrdxlP-dep_Trfase_major"/>
</dbReference>
<evidence type="ECO:0000256" key="2">
    <source>
        <dbReference type="ARBA" id="ARBA00022898"/>
    </source>
</evidence>
<evidence type="ECO:0000256" key="1">
    <source>
        <dbReference type="ARBA" id="ARBA00022679"/>
    </source>
</evidence>
<dbReference type="OrthoDB" id="420046at2759"/>
<dbReference type="InterPro" id="IPR000192">
    <property type="entry name" value="Aminotrans_V_dom"/>
</dbReference>
<accession>A0A9N9TZD9</accession>
<dbReference type="GO" id="GO:0030151">
    <property type="term" value="F:molybdenum ion binding"/>
    <property type="evidence" value="ECO:0007669"/>
    <property type="project" value="UniProtKB-UniRule"/>
</dbReference>